<name>A0A9X1NJ41_9ACTN</name>
<organism evidence="2 3">
    <name type="scientific">Kineosporia babensis</name>
    <dbReference type="NCBI Taxonomy" id="499548"/>
    <lineage>
        <taxon>Bacteria</taxon>
        <taxon>Bacillati</taxon>
        <taxon>Actinomycetota</taxon>
        <taxon>Actinomycetes</taxon>
        <taxon>Kineosporiales</taxon>
        <taxon>Kineosporiaceae</taxon>
        <taxon>Kineosporia</taxon>
    </lineage>
</organism>
<evidence type="ECO:0000256" key="1">
    <source>
        <dbReference type="SAM" id="MobiDB-lite"/>
    </source>
</evidence>
<sequence length="129" mass="14132">MSTDSNWDPWNYRNGTGLGSDAPAEGRLDLTGLKVQATDGHIGKVDRATYETASSYFVVDTGPWIFGKKVLLPAAVIRSADVEAGDVFVDLTKEQIKSSPEFDRGTADWTDTSHRDEIGTYYGRHYGGL</sequence>
<comment type="caution">
    <text evidence="2">The sequence shown here is derived from an EMBL/GenBank/DDBJ whole genome shotgun (WGS) entry which is preliminary data.</text>
</comment>
<dbReference type="InterPro" id="IPR014747">
    <property type="entry name" value="Bac_photo_RC_H_C"/>
</dbReference>
<dbReference type="Proteomes" id="UP001138997">
    <property type="component" value="Unassembled WGS sequence"/>
</dbReference>
<gene>
    <name evidence="2" type="ORF">LR394_34395</name>
</gene>
<dbReference type="AlphaFoldDB" id="A0A9X1NJ41"/>
<reference evidence="2" key="1">
    <citation type="submission" date="2021-11" db="EMBL/GenBank/DDBJ databases">
        <title>Streptomyces corallinus and Kineosporia corallina sp. nov., two new coral-derived marine actinobacteria.</title>
        <authorList>
            <person name="Buangrab K."/>
            <person name="Sutthacheep M."/>
            <person name="Yeemin T."/>
            <person name="Harunari E."/>
            <person name="Igarashi Y."/>
            <person name="Sripreechasak P."/>
            <person name="Kanchanasin P."/>
            <person name="Tanasupawat S."/>
            <person name="Phongsopitanun W."/>
        </authorList>
    </citation>
    <scope>NUCLEOTIDE SEQUENCE</scope>
    <source>
        <strain evidence="2">JCM 31032</strain>
    </source>
</reference>
<dbReference type="GO" id="GO:0019684">
    <property type="term" value="P:photosynthesis, light reaction"/>
    <property type="evidence" value="ECO:0007669"/>
    <property type="project" value="InterPro"/>
</dbReference>
<evidence type="ECO:0000313" key="3">
    <source>
        <dbReference type="Proteomes" id="UP001138997"/>
    </source>
</evidence>
<dbReference type="RefSeq" id="WP_231448818.1">
    <property type="nucleotide sequence ID" value="NZ_JAJOMB010000026.1"/>
</dbReference>
<dbReference type="GO" id="GO:0030077">
    <property type="term" value="C:plasma membrane light-harvesting complex"/>
    <property type="evidence" value="ECO:0007669"/>
    <property type="project" value="InterPro"/>
</dbReference>
<evidence type="ECO:0000313" key="2">
    <source>
        <dbReference type="EMBL" id="MCD5315997.1"/>
    </source>
</evidence>
<keyword evidence="3" id="KW-1185">Reference proteome</keyword>
<feature type="region of interest" description="Disordered" evidence="1">
    <location>
        <begin position="1"/>
        <end position="23"/>
    </location>
</feature>
<dbReference type="EMBL" id="JAJOMB010000026">
    <property type="protein sequence ID" value="MCD5315997.1"/>
    <property type="molecule type" value="Genomic_DNA"/>
</dbReference>
<dbReference type="InterPro" id="IPR011033">
    <property type="entry name" value="PRC_barrel-like_sf"/>
</dbReference>
<accession>A0A9X1NJ41</accession>
<dbReference type="SUPFAM" id="SSF50346">
    <property type="entry name" value="PRC-barrel domain"/>
    <property type="match status" value="1"/>
</dbReference>
<dbReference type="Gene3D" id="3.90.50.10">
    <property type="entry name" value="Photosynthetic Reaction Center, subunit H, domain 2"/>
    <property type="match status" value="1"/>
</dbReference>
<proteinExistence type="predicted"/>
<protein>
    <submittedName>
        <fullName evidence="2">PRC-barrel domain-containing protein</fullName>
    </submittedName>
</protein>